<reference evidence="1 2" key="1">
    <citation type="journal article" date="2022" name="Hortic Res">
        <title>A haplotype resolved chromosomal level avocado genome allows analysis of novel avocado genes.</title>
        <authorList>
            <person name="Nath O."/>
            <person name="Fletcher S.J."/>
            <person name="Hayward A."/>
            <person name="Shaw L.M."/>
            <person name="Masouleh A.K."/>
            <person name="Furtado A."/>
            <person name="Henry R.J."/>
            <person name="Mitter N."/>
        </authorList>
    </citation>
    <scope>NUCLEOTIDE SEQUENCE [LARGE SCALE GENOMIC DNA]</scope>
    <source>
        <strain evidence="2">cv. Hass</strain>
    </source>
</reference>
<organism evidence="1 2">
    <name type="scientific">Persea americana</name>
    <name type="common">Avocado</name>
    <dbReference type="NCBI Taxonomy" id="3435"/>
    <lineage>
        <taxon>Eukaryota</taxon>
        <taxon>Viridiplantae</taxon>
        <taxon>Streptophyta</taxon>
        <taxon>Embryophyta</taxon>
        <taxon>Tracheophyta</taxon>
        <taxon>Spermatophyta</taxon>
        <taxon>Magnoliopsida</taxon>
        <taxon>Magnoliidae</taxon>
        <taxon>Laurales</taxon>
        <taxon>Lauraceae</taxon>
        <taxon>Persea</taxon>
    </lineage>
</organism>
<proteinExistence type="predicted"/>
<sequence>MMAMPTGNAVITDKMQFPSTGGGQWYQDERDGFISWLREEFAAANAIIDSLCHHLRCIGEPGEYEVVINCIQQRRCNWSPVIIMQNYFPIVEVVYSLQQAAWRRQQQRVFEAVHVVEKDFRKSGSRYNRHLHKVPSLRENHNHTSEVNSSAASINGVANMEGGEEKLDKGEEAKQRSEVEKSEENEGARTVSNSVAESTVTNGENPSATECNDIGPEAVKEGCAPHLKGPSKNHLPKDGVDAITNPDEKQKPNPVPKSFIAIETFDQKTVNVVEGLKLYEELFDGSEISRLLLMANELRASGRRGEFKGQTYVVSKRPMKGHGREMIQLGVPIADGPSEDENAAGTSKDRKMEAIPTLLQDIIDRFVRLEVMPTKAESCIIDFFNEGDHSQPHLCPPWYGRPFCILFLTECDVVFGRAVGTDHPGDYRGSLKLFLAAGSLLVMEGKSADFAKHAFSSLRKQRVLLTFTKSLPKKSSPNDSSRIPPYLAPAVTPHPSTWGTQPTRPPSFTRHQASPKHFGVVPATGVLQAPAIPSQHLPSLNGIQPLFVAAPVTTAVPFPLPVPLPPASSGWQAVPPRPSPPQLPLPGTGVFLPPPGSGHSPPSEQPGAATVVDISAPMESPYKMENSYGAENLNSGGSASPKGGKINEKCQEQECNGTFTSIDGGKLVGNEEQQAPTIQELEFIHKSCSSIGYRPRVFSTTLSHLIATNCPHLILPFIPIRERLKEKVEEFFGCEYELFIEFTGLISWCKGANIGWHSDDNRPYLKQRNFAAVCYLNSHGLEFEGGMFHFQDGDPATIVPMAGDVVIYTADSRNVHSVDEIINGERLTLTLWFTLDHSHDEDAKLISLLSQNLMGREKPDSYLPLPASNNIFIV</sequence>
<protein>
    <submittedName>
        <fullName evidence="1">Uncharacterized protein</fullName>
    </submittedName>
</protein>
<accession>A0ACC2MRW1</accession>
<gene>
    <name evidence="1" type="ORF">MRB53_001452</name>
</gene>
<name>A0ACC2MRW1_PERAE</name>
<evidence type="ECO:0000313" key="1">
    <source>
        <dbReference type="EMBL" id="KAJ8648429.1"/>
    </source>
</evidence>
<keyword evidence="2" id="KW-1185">Reference proteome</keyword>
<comment type="caution">
    <text evidence="1">The sequence shown here is derived from an EMBL/GenBank/DDBJ whole genome shotgun (WGS) entry which is preliminary data.</text>
</comment>
<dbReference type="EMBL" id="CM056809">
    <property type="protein sequence ID" value="KAJ8648429.1"/>
    <property type="molecule type" value="Genomic_DNA"/>
</dbReference>
<dbReference type="Proteomes" id="UP001234297">
    <property type="component" value="Chromosome 1"/>
</dbReference>
<evidence type="ECO:0000313" key="2">
    <source>
        <dbReference type="Proteomes" id="UP001234297"/>
    </source>
</evidence>